<accession>I4F042</accession>
<protein>
    <recommendedName>
        <fullName evidence="3">DUF2255 family protein</fullName>
    </recommendedName>
</protein>
<keyword evidence="2" id="KW-1185">Reference proteome</keyword>
<dbReference type="KEGG" id="mmar:MODMU_3595"/>
<reference evidence="1 2" key="1">
    <citation type="journal article" date="2012" name="J. Bacteriol.">
        <title>Genome Sequence of Radiation-Resistant Modestobacter marinus Strain BC501, a Representative Actinobacterium That Thrives on Calcareous Stone Surfaces.</title>
        <authorList>
            <person name="Normand P."/>
            <person name="Gury J."/>
            <person name="Pujic P."/>
            <person name="Chouaia B."/>
            <person name="Crotti E."/>
            <person name="Brusetti L."/>
            <person name="Daffonchio D."/>
            <person name="Vacherie B."/>
            <person name="Barbe V."/>
            <person name="Medigue C."/>
            <person name="Calteau A."/>
            <person name="Ghodhbane-Gtari F."/>
            <person name="Essoussi I."/>
            <person name="Nouioui I."/>
            <person name="Abbassi-Ghozzi I."/>
            <person name="Gtari M."/>
        </authorList>
    </citation>
    <scope>NUCLEOTIDE SEQUENCE [LARGE SCALE GENOMIC DNA]</scope>
    <source>
        <strain evidence="2">BC 501</strain>
    </source>
</reference>
<dbReference type="OMA" id="RAINGRI"/>
<dbReference type="eggNOG" id="COG4334">
    <property type="taxonomic scope" value="Bacteria"/>
</dbReference>
<dbReference type="Pfam" id="PF10012">
    <property type="entry name" value="DUF2255"/>
    <property type="match status" value="1"/>
</dbReference>
<proteinExistence type="predicted"/>
<dbReference type="Proteomes" id="UP000006461">
    <property type="component" value="Chromosome"/>
</dbReference>
<dbReference type="EMBL" id="FO203431">
    <property type="protein sequence ID" value="CCH89005.1"/>
    <property type="molecule type" value="Genomic_DNA"/>
</dbReference>
<dbReference type="AlphaFoldDB" id="I4F042"/>
<name>I4F042_MODI5</name>
<gene>
    <name evidence="1" type="ordered locus">MODMU_3595</name>
</gene>
<evidence type="ECO:0000313" key="1">
    <source>
        <dbReference type="EMBL" id="CCH89005.1"/>
    </source>
</evidence>
<organism evidence="1 2">
    <name type="scientific">Modestobacter italicus (strain DSM 44449 / CECT 9708 / BC 501)</name>
    <dbReference type="NCBI Taxonomy" id="2732864"/>
    <lineage>
        <taxon>Bacteria</taxon>
        <taxon>Bacillati</taxon>
        <taxon>Actinomycetota</taxon>
        <taxon>Actinomycetes</taxon>
        <taxon>Geodermatophilales</taxon>
        <taxon>Geodermatophilaceae</taxon>
        <taxon>Modestobacter</taxon>
    </lineage>
</organism>
<dbReference type="STRING" id="477641.MODMU_3595"/>
<dbReference type="InterPro" id="IPR016888">
    <property type="entry name" value="UCP028498"/>
</dbReference>
<evidence type="ECO:0008006" key="3">
    <source>
        <dbReference type="Google" id="ProtNLM"/>
    </source>
</evidence>
<sequence>MVDAAGELSIAVRRPDTSLRRETPIWVVRLNDQVFVRTWYRRESGWFGAALVSGRARVRVPGLTADVTVEDVGSAAADLRAGLDDAYRRKYGSRGAGSMVTDEAAATTLRLAPERPPGL</sequence>
<evidence type="ECO:0000313" key="2">
    <source>
        <dbReference type="Proteomes" id="UP000006461"/>
    </source>
</evidence>
<dbReference type="HOGENOM" id="CLU_133265_1_0_11"/>
<dbReference type="PATRIC" id="fig|477641.3.peg.3409"/>